<accession>A0A0R2CQX5</accession>
<keyword evidence="1" id="KW-0472">Membrane</keyword>
<reference evidence="2 3" key="1">
    <citation type="journal article" date="2015" name="Genome Announc.">
        <title>Expanding the biotechnology potential of lactobacilli through comparative genomics of 213 strains and associated genera.</title>
        <authorList>
            <person name="Sun Z."/>
            <person name="Harris H.M."/>
            <person name="McCann A."/>
            <person name="Guo C."/>
            <person name="Argimon S."/>
            <person name="Zhang W."/>
            <person name="Yang X."/>
            <person name="Jeffery I.B."/>
            <person name="Cooney J.C."/>
            <person name="Kagawa T.F."/>
            <person name="Liu W."/>
            <person name="Song Y."/>
            <person name="Salvetti E."/>
            <person name="Wrobel A."/>
            <person name="Rasinkangas P."/>
            <person name="Parkhill J."/>
            <person name="Rea M.C."/>
            <person name="O'Sullivan O."/>
            <person name="Ritari J."/>
            <person name="Douillard F.P."/>
            <person name="Paul Ross R."/>
            <person name="Yang R."/>
            <person name="Briner A.E."/>
            <person name="Felis G.E."/>
            <person name="de Vos W.M."/>
            <person name="Barrangou R."/>
            <person name="Klaenhammer T.R."/>
            <person name="Caufield P.W."/>
            <person name="Cui Y."/>
            <person name="Zhang H."/>
            <person name="O'Toole P.W."/>
        </authorList>
    </citation>
    <scope>NUCLEOTIDE SEQUENCE [LARGE SCALE GENOMIC DNA]</scope>
    <source>
        <strain evidence="2 3">DSM 24302</strain>
    </source>
</reference>
<dbReference type="STRING" id="1423802.FC56_GL000036"/>
<sequence>MLAIILLNNMVEWLIIIEIGGKKMNLFTEVIIGLILAGLVYFGIHYFVVNRQTKRLSLKTQPIVDAATNYAVKQQKLIASDSTIISSYNAGVWGRGVMAFEYHLDAVNVVKNDLPIVKSKLESSLNQFGIDNDLESVDSSKYFAITDMWLMETQLYFDVAYLRNRVTLEYVEDLKRLDE</sequence>
<evidence type="ECO:0000256" key="1">
    <source>
        <dbReference type="SAM" id="Phobius"/>
    </source>
</evidence>
<dbReference type="EMBL" id="AYZR01000007">
    <property type="protein sequence ID" value="KRM94056.1"/>
    <property type="molecule type" value="Genomic_DNA"/>
</dbReference>
<comment type="caution">
    <text evidence="2">The sequence shown here is derived from an EMBL/GenBank/DDBJ whole genome shotgun (WGS) entry which is preliminary data.</text>
</comment>
<evidence type="ECO:0000313" key="3">
    <source>
        <dbReference type="Proteomes" id="UP000051256"/>
    </source>
</evidence>
<name>A0A0R2CQX5_9LACO</name>
<keyword evidence="1" id="KW-0812">Transmembrane</keyword>
<keyword evidence="1" id="KW-1133">Transmembrane helix</keyword>
<dbReference type="Proteomes" id="UP000051256">
    <property type="component" value="Unassembled WGS sequence"/>
</dbReference>
<keyword evidence="3" id="KW-1185">Reference proteome</keyword>
<organism evidence="2 3">
    <name type="scientific">Lentilactobacillus senioris DSM 24302 = JCM 17472</name>
    <dbReference type="NCBI Taxonomy" id="1423802"/>
    <lineage>
        <taxon>Bacteria</taxon>
        <taxon>Bacillati</taxon>
        <taxon>Bacillota</taxon>
        <taxon>Bacilli</taxon>
        <taxon>Lactobacillales</taxon>
        <taxon>Lactobacillaceae</taxon>
        <taxon>Lentilactobacillus</taxon>
    </lineage>
</organism>
<protein>
    <submittedName>
        <fullName evidence="2">Uncharacterized protein</fullName>
    </submittedName>
</protein>
<evidence type="ECO:0000313" key="2">
    <source>
        <dbReference type="EMBL" id="KRM94056.1"/>
    </source>
</evidence>
<feature type="transmembrane region" description="Helical" evidence="1">
    <location>
        <begin position="30"/>
        <end position="49"/>
    </location>
</feature>
<dbReference type="PATRIC" id="fig|1423802.4.peg.37"/>
<gene>
    <name evidence="2" type="ORF">FC56_GL000036</name>
</gene>
<proteinExistence type="predicted"/>
<dbReference type="AlphaFoldDB" id="A0A0R2CQX5"/>